<reference evidence="1" key="2">
    <citation type="journal article" date="2021" name="PeerJ">
        <title>Extensive microbial diversity within the chicken gut microbiome revealed by metagenomics and culture.</title>
        <authorList>
            <person name="Gilroy R."/>
            <person name="Ravi A."/>
            <person name="Getino M."/>
            <person name="Pursley I."/>
            <person name="Horton D.L."/>
            <person name="Alikhan N.F."/>
            <person name="Baker D."/>
            <person name="Gharbi K."/>
            <person name="Hall N."/>
            <person name="Watson M."/>
            <person name="Adriaenssens E.M."/>
            <person name="Foster-Nyarko E."/>
            <person name="Jarju S."/>
            <person name="Secka A."/>
            <person name="Antonio M."/>
            <person name="Oren A."/>
            <person name="Chaudhuri R.R."/>
            <person name="La Ragione R."/>
            <person name="Hildebrand F."/>
            <person name="Pallen M.J."/>
        </authorList>
    </citation>
    <scope>NUCLEOTIDE SEQUENCE</scope>
    <source>
        <strain evidence="1">ChiGjej1B1-24693</strain>
    </source>
</reference>
<reference evidence="1" key="1">
    <citation type="submission" date="2020-10" db="EMBL/GenBank/DDBJ databases">
        <authorList>
            <person name="Gilroy R."/>
        </authorList>
    </citation>
    <scope>NUCLEOTIDE SEQUENCE</scope>
    <source>
        <strain evidence="1">ChiGjej1B1-24693</strain>
    </source>
</reference>
<accession>A0A9D1GYV4</accession>
<dbReference type="AlphaFoldDB" id="A0A9D1GYV4"/>
<evidence type="ECO:0000313" key="2">
    <source>
        <dbReference type="Proteomes" id="UP000886842"/>
    </source>
</evidence>
<dbReference type="EMBL" id="DVLP01000213">
    <property type="protein sequence ID" value="HIT75320.1"/>
    <property type="molecule type" value="Genomic_DNA"/>
</dbReference>
<proteinExistence type="predicted"/>
<comment type="caution">
    <text evidence="1">The sequence shown here is derived from an EMBL/GenBank/DDBJ whole genome shotgun (WGS) entry which is preliminary data.</text>
</comment>
<gene>
    <name evidence="1" type="ORF">IAA98_07035</name>
</gene>
<evidence type="ECO:0000313" key="1">
    <source>
        <dbReference type="EMBL" id="HIT75320.1"/>
    </source>
</evidence>
<dbReference type="Proteomes" id="UP000886842">
    <property type="component" value="Unassembled WGS sequence"/>
</dbReference>
<sequence>MRGFTSPSYYRPDPNDAKTLVLAVSIGPEDVIDEVEVTEQTDERVQVRVVIRSERGGGIDIGLPLVDVPVRLDAPLGDRLLFDHNNDRIPEYGDW</sequence>
<organism evidence="1 2">
    <name type="scientific">Candidatus Avipropionibacterium avicola</name>
    <dbReference type="NCBI Taxonomy" id="2840701"/>
    <lineage>
        <taxon>Bacteria</taxon>
        <taxon>Bacillati</taxon>
        <taxon>Actinomycetota</taxon>
        <taxon>Actinomycetes</taxon>
        <taxon>Propionibacteriales</taxon>
        <taxon>Propionibacteriaceae</taxon>
        <taxon>Propionibacteriaceae incertae sedis</taxon>
        <taxon>Candidatus Avipropionibacterium</taxon>
    </lineage>
</organism>
<name>A0A9D1GYV4_9ACTN</name>
<protein>
    <submittedName>
        <fullName evidence="1">Uncharacterized protein</fullName>
    </submittedName>
</protein>